<dbReference type="EnsemblPlants" id="Kaladp0098s0164.1.v1.1">
    <property type="protein sequence ID" value="Kaladp0098s0164.1.v1.1.CDS.1"/>
    <property type="gene ID" value="Kaladp0098s0164.v1.1"/>
</dbReference>
<dbReference type="AlphaFoldDB" id="A0A7N1A4N5"/>
<evidence type="ECO:0000313" key="5">
    <source>
        <dbReference type="EnsemblPlants" id="Kaladp0098s0164.1.v1.1.CDS.1"/>
    </source>
</evidence>
<dbReference type="GO" id="GO:0006869">
    <property type="term" value="P:lipid transport"/>
    <property type="evidence" value="ECO:0007669"/>
    <property type="project" value="InterPro"/>
</dbReference>
<dbReference type="InterPro" id="IPR033872">
    <property type="entry name" value="nsLTP2"/>
</dbReference>
<accession>A0A7N1A4N5</accession>
<name>A0A7N1A4N5_KALFE</name>
<dbReference type="PANTHER" id="PTHR33214:SF69">
    <property type="entry name" value="BIFUNCTIONAL INHIBITOR_LIPID-TRANSFER PROTEIN_SEED STORAGE 2S ALBUMIN SUPERFAMILY PROTEIN"/>
    <property type="match status" value="1"/>
</dbReference>
<evidence type="ECO:0000256" key="2">
    <source>
        <dbReference type="ARBA" id="ARBA00023121"/>
    </source>
</evidence>
<dbReference type="SUPFAM" id="SSF47699">
    <property type="entry name" value="Bifunctional inhibitor/lipid-transfer protein/seed storage 2S albumin"/>
    <property type="match status" value="1"/>
</dbReference>
<dbReference type="PANTHER" id="PTHR33214">
    <property type="entry name" value="BIFUNCTIONAL INHIBITOR/LIPID-TRANSFER PROTEIN/SEED STORAGE 2S ALBUMIN SUPERFAMILY PROTEIN"/>
    <property type="match status" value="1"/>
</dbReference>
<reference evidence="5" key="1">
    <citation type="submission" date="2021-01" db="UniProtKB">
        <authorList>
            <consortium name="EnsemblPlants"/>
        </authorList>
    </citation>
    <scope>IDENTIFICATION</scope>
</reference>
<proteinExistence type="predicted"/>
<feature type="domain" description="Bifunctional inhibitor/plant lipid transfer protein/seed storage helical" evidence="4">
    <location>
        <begin position="27"/>
        <end position="92"/>
    </location>
</feature>
<evidence type="ECO:0000256" key="1">
    <source>
        <dbReference type="ARBA" id="ARBA00022448"/>
    </source>
</evidence>
<keyword evidence="6" id="KW-1185">Reference proteome</keyword>
<dbReference type="OMA" id="VCHIRIP"/>
<feature type="signal peptide" evidence="3">
    <location>
        <begin position="1"/>
        <end position="30"/>
    </location>
</feature>
<keyword evidence="3" id="KW-0732">Signal</keyword>
<dbReference type="Gene3D" id="1.10.110.10">
    <property type="entry name" value="Plant lipid-transfer and hydrophobic proteins"/>
    <property type="match status" value="1"/>
</dbReference>
<dbReference type="Proteomes" id="UP000594263">
    <property type="component" value="Unplaced"/>
</dbReference>
<dbReference type="CDD" id="cd01959">
    <property type="entry name" value="nsLTP2"/>
    <property type="match status" value="1"/>
</dbReference>
<dbReference type="Gramene" id="Kaladp0098s0164.1.v1.1">
    <property type="protein sequence ID" value="Kaladp0098s0164.1.v1.1.CDS.1"/>
    <property type="gene ID" value="Kaladp0098s0164.v1.1"/>
</dbReference>
<evidence type="ECO:0000259" key="4">
    <source>
        <dbReference type="Pfam" id="PF14368"/>
    </source>
</evidence>
<dbReference type="InterPro" id="IPR016140">
    <property type="entry name" value="Bifunc_inhib/LTP/seed_store"/>
</dbReference>
<organism evidence="5 6">
    <name type="scientific">Kalanchoe fedtschenkoi</name>
    <name type="common">Lavender scallops</name>
    <name type="synonym">South American air plant</name>
    <dbReference type="NCBI Taxonomy" id="63787"/>
    <lineage>
        <taxon>Eukaryota</taxon>
        <taxon>Viridiplantae</taxon>
        <taxon>Streptophyta</taxon>
        <taxon>Embryophyta</taxon>
        <taxon>Tracheophyta</taxon>
        <taxon>Spermatophyta</taxon>
        <taxon>Magnoliopsida</taxon>
        <taxon>eudicotyledons</taxon>
        <taxon>Gunneridae</taxon>
        <taxon>Pentapetalae</taxon>
        <taxon>Saxifragales</taxon>
        <taxon>Crassulaceae</taxon>
        <taxon>Kalanchoe</taxon>
    </lineage>
</organism>
<keyword evidence="2" id="KW-0446">Lipid-binding</keyword>
<sequence length="99" mass="10642">MKNAKATSVAIVGLLLVLANSALVAESVKCNPVELISCLPAFVSPKPPSLHCCSKLKEKLPCYCTYIKDPALAKYINNPEGEKVMKVCRLPSPKCPVTL</sequence>
<dbReference type="Pfam" id="PF14368">
    <property type="entry name" value="LTP_2"/>
    <property type="match status" value="1"/>
</dbReference>
<dbReference type="GO" id="GO:0008289">
    <property type="term" value="F:lipid binding"/>
    <property type="evidence" value="ECO:0007669"/>
    <property type="project" value="UniProtKB-KW"/>
</dbReference>
<feature type="chain" id="PRO_5029790460" description="Bifunctional inhibitor/plant lipid transfer protein/seed storage helical domain-containing protein" evidence="3">
    <location>
        <begin position="31"/>
        <end position="99"/>
    </location>
</feature>
<protein>
    <recommendedName>
        <fullName evidence="4">Bifunctional inhibitor/plant lipid transfer protein/seed storage helical domain-containing protein</fullName>
    </recommendedName>
</protein>
<evidence type="ECO:0000313" key="6">
    <source>
        <dbReference type="Proteomes" id="UP000594263"/>
    </source>
</evidence>
<keyword evidence="1" id="KW-0813">Transport</keyword>
<dbReference type="InterPro" id="IPR036312">
    <property type="entry name" value="Bifun_inhib/LTP/seed_sf"/>
</dbReference>
<evidence type="ECO:0000256" key="3">
    <source>
        <dbReference type="SAM" id="SignalP"/>
    </source>
</evidence>